<sequence>MSARGKAPWVPDRGEIIWIDCNPQAGREMRDRHPFLVLSPRAFNDRTSLVIGMPMTTAEYNADNPFAVAAGLAGGRRAGKTSYVLCHQPKSFDWRMRDAAPHPMKRLPDAQFREACAVLNQIVQFA</sequence>
<protein>
    <submittedName>
        <fullName evidence="1">Cell death toxin MazF-like</fullName>
    </submittedName>
</protein>
<dbReference type="InterPro" id="IPR003477">
    <property type="entry name" value="PemK-like"/>
</dbReference>
<dbReference type="RefSeq" id="WP_198158976.1">
    <property type="nucleotide sequence ID" value="NZ_CP018839.1"/>
</dbReference>
<dbReference type="AlphaFoldDB" id="A0A1H5YZ64"/>
<dbReference type="GO" id="GO:0016075">
    <property type="term" value="P:rRNA catabolic process"/>
    <property type="evidence" value="ECO:0007669"/>
    <property type="project" value="TreeGrafter"/>
</dbReference>
<dbReference type="SUPFAM" id="SSF50118">
    <property type="entry name" value="Cell growth inhibitor/plasmid maintenance toxic component"/>
    <property type="match status" value="1"/>
</dbReference>
<dbReference type="EMBL" id="CP018839">
    <property type="protein sequence ID" value="APR03091.1"/>
    <property type="molecule type" value="Genomic_DNA"/>
</dbReference>
<dbReference type="Pfam" id="PF02452">
    <property type="entry name" value="PemK_toxin"/>
    <property type="match status" value="1"/>
</dbReference>
<name>A0A1H5YZ64_9RHOO</name>
<evidence type="ECO:0000313" key="2">
    <source>
        <dbReference type="Proteomes" id="UP000185739"/>
    </source>
</evidence>
<keyword evidence="2" id="KW-1185">Reference proteome</keyword>
<gene>
    <name evidence="1" type="ORF">Tchl_0218</name>
</gene>
<dbReference type="Proteomes" id="UP000185739">
    <property type="component" value="Chromosome"/>
</dbReference>
<organism evidence="1 2">
    <name type="scientific">Thauera chlorobenzoica</name>
    <dbReference type="NCBI Taxonomy" id="96773"/>
    <lineage>
        <taxon>Bacteria</taxon>
        <taxon>Pseudomonadati</taxon>
        <taxon>Pseudomonadota</taxon>
        <taxon>Betaproteobacteria</taxon>
        <taxon>Rhodocyclales</taxon>
        <taxon>Zoogloeaceae</taxon>
        <taxon>Thauera</taxon>
    </lineage>
</organism>
<dbReference type="PANTHER" id="PTHR33988:SF3">
    <property type="entry name" value="ENDORIBONUCLEASE TOXIN CHPB-RELATED"/>
    <property type="match status" value="1"/>
</dbReference>
<dbReference type="Gene3D" id="2.30.30.110">
    <property type="match status" value="1"/>
</dbReference>
<dbReference type="GO" id="GO:0004521">
    <property type="term" value="F:RNA endonuclease activity"/>
    <property type="evidence" value="ECO:0007669"/>
    <property type="project" value="TreeGrafter"/>
</dbReference>
<reference evidence="1 2" key="1">
    <citation type="submission" date="2016-12" db="EMBL/GenBank/DDBJ databases">
        <title>Complete genome sequence of Thauera chlorobenzoica, a Betaproteobacterium degrading haloaromatics anaerobically to CO2 and halides.</title>
        <authorList>
            <person name="Goris T."/>
            <person name="Mergelsberg M."/>
            <person name="Boll M."/>
        </authorList>
    </citation>
    <scope>NUCLEOTIDE SEQUENCE [LARGE SCALE GENOMIC DNA]</scope>
    <source>
        <strain evidence="1 2">3CB1</strain>
    </source>
</reference>
<dbReference type="GO" id="GO:0003677">
    <property type="term" value="F:DNA binding"/>
    <property type="evidence" value="ECO:0007669"/>
    <property type="project" value="InterPro"/>
</dbReference>
<dbReference type="GO" id="GO:0006402">
    <property type="term" value="P:mRNA catabolic process"/>
    <property type="evidence" value="ECO:0007669"/>
    <property type="project" value="TreeGrafter"/>
</dbReference>
<proteinExistence type="predicted"/>
<dbReference type="InterPro" id="IPR011067">
    <property type="entry name" value="Plasmid_toxin/cell-grow_inhib"/>
</dbReference>
<evidence type="ECO:0000313" key="1">
    <source>
        <dbReference type="EMBL" id="APR03091.1"/>
    </source>
</evidence>
<accession>A0A1H5YZ64</accession>
<dbReference type="STRING" id="96773.Tchl_0218"/>
<dbReference type="KEGG" id="tcl:Tchl_0218"/>
<dbReference type="PANTHER" id="PTHR33988">
    <property type="entry name" value="ENDORIBONUCLEASE MAZF-RELATED"/>
    <property type="match status" value="1"/>
</dbReference>